<comment type="similarity">
    <text evidence="2 12">Belongs to the short-chain dehydrogenases/reductases (SDR) family.</text>
</comment>
<dbReference type="Gene3D" id="3.40.50.720">
    <property type="entry name" value="NAD(P)-binding Rossmann-like Domain"/>
    <property type="match status" value="1"/>
</dbReference>
<dbReference type="PROSITE" id="PS00061">
    <property type="entry name" value="ADH_SHORT"/>
    <property type="match status" value="1"/>
</dbReference>
<dbReference type="SUPFAM" id="SSF51735">
    <property type="entry name" value="NAD(P)-binding Rossmann-fold domains"/>
    <property type="match status" value="1"/>
</dbReference>
<dbReference type="CDD" id="cd05333">
    <property type="entry name" value="BKR_SDR_c"/>
    <property type="match status" value="1"/>
</dbReference>
<dbReference type="NCBIfam" id="NF009464">
    <property type="entry name" value="PRK12824.1"/>
    <property type="match status" value="1"/>
</dbReference>
<dbReference type="PANTHER" id="PTHR42879:SF2">
    <property type="entry name" value="3-OXOACYL-[ACYL-CARRIER-PROTEIN] REDUCTASE FABG"/>
    <property type="match status" value="1"/>
</dbReference>
<dbReference type="EMBL" id="MGDI01000016">
    <property type="protein sequence ID" value="OGL54156.1"/>
    <property type="molecule type" value="Genomic_DNA"/>
</dbReference>
<evidence type="ECO:0000256" key="11">
    <source>
        <dbReference type="PIRSR" id="PIRSR611284-2"/>
    </source>
</evidence>
<dbReference type="GO" id="GO:0006633">
    <property type="term" value="P:fatty acid biosynthetic process"/>
    <property type="evidence" value="ECO:0007669"/>
    <property type="project" value="UniProtKB-UniPathway"/>
</dbReference>
<evidence type="ECO:0000313" key="13">
    <source>
        <dbReference type="EMBL" id="OGL54156.1"/>
    </source>
</evidence>
<dbReference type="Proteomes" id="UP000178082">
    <property type="component" value="Unassembled WGS sequence"/>
</dbReference>
<dbReference type="UniPathway" id="UPA00094"/>
<keyword evidence="8 12" id="KW-0443">Lipid metabolism</keyword>
<dbReference type="InterPro" id="IPR011284">
    <property type="entry name" value="3oxo_ACP_reduc"/>
</dbReference>
<evidence type="ECO:0000256" key="2">
    <source>
        <dbReference type="ARBA" id="ARBA00006484"/>
    </source>
</evidence>
<dbReference type="Pfam" id="PF13561">
    <property type="entry name" value="adh_short_C2"/>
    <property type="match status" value="1"/>
</dbReference>
<dbReference type="InterPro" id="IPR002347">
    <property type="entry name" value="SDR_fam"/>
</dbReference>
<proteinExistence type="inferred from homology"/>
<dbReference type="GO" id="GO:0051287">
    <property type="term" value="F:NAD binding"/>
    <property type="evidence" value="ECO:0007669"/>
    <property type="project" value="UniProtKB-UniRule"/>
</dbReference>
<gene>
    <name evidence="13" type="ORF">A3G31_05175</name>
</gene>
<evidence type="ECO:0000256" key="6">
    <source>
        <dbReference type="ARBA" id="ARBA00022857"/>
    </source>
</evidence>
<dbReference type="GO" id="GO:0004316">
    <property type="term" value="F:3-oxoacyl-[acyl-carrier-protein] reductase (NADPH) activity"/>
    <property type="evidence" value="ECO:0007669"/>
    <property type="project" value="UniProtKB-UniRule"/>
</dbReference>
<dbReference type="InterPro" id="IPR036291">
    <property type="entry name" value="NAD(P)-bd_dom_sf"/>
</dbReference>
<dbReference type="NCBIfam" id="NF005559">
    <property type="entry name" value="PRK07231.1"/>
    <property type="match status" value="1"/>
</dbReference>
<dbReference type="PRINTS" id="PR00080">
    <property type="entry name" value="SDRFAMILY"/>
</dbReference>
<evidence type="ECO:0000256" key="3">
    <source>
        <dbReference type="ARBA" id="ARBA00012948"/>
    </source>
</evidence>
<sequence>MEKFLEGKVAIVTGGSRGIGKSISKNLAEAGAIVIINYSSNEAAAQQTLQEILEKGGKGEIKKARVENYEEISALVDGISERYQKIDILVNNAGITRDNLVLRMDWKEWDEVLNVNLKGTFFCTKAVMKSMIKARYGKIVNITSIVGVTGNAGQTNYCASKAGIIGFTKSVARELASRNINVNAVAPGFIETDMTDGLPEKAKEEMKKQIPFRRFGLPDDIAHLVNFLVSDKASYITGQVIHVNGGMYM</sequence>
<dbReference type="STRING" id="1817883.A3G31_05175"/>
<evidence type="ECO:0000256" key="8">
    <source>
        <dbReference type="ARBA" id="ARBA00023098"/>
    </source>
</evidence>
<keyword evidence="4 12" id="KW-0444">Lipid biosynthesis</keyword>
<keyword evidence="6 11" id="KW-0521">NADP</keyword>
<protein>
    <recommendedName>
        <fullName evidence="3 12">3-oxoacyl-[acyl-carrier-protein] reductase</fullName>
        <ecNumber evidence="3 12">1.1.1.100</ecNumber>
    </recommendedName>
</protein>
<feature type="active site" description="Proton acceptor" evidence="10">
    <location>
        <position position="157"/>
    </location>
</feature>
<evidence type="ECO:0000256" key="4">
    <source>
        <dbReference type="ARBA" id="ARBA00022516"/>
    </source>
</evidence>
<evidence type="ECO:0000256" key="12">
    <source>
        <dbReference type="RuleBase" id="RU366074"/>
    </source>
</evidence>
<dbReference type="AlphaFoldDB" id="A0A1F7SK48"/>
<dbReference type="PRINTS" id="PR00081">
    <property type="entry name" value="GDHRDH"/>
</dbReference>
<dbReference type="InterPro" id="IPR050259">
    <property type="entry name" value="SDR"/>
</dbReference>
<dbReference type="NCBIfam" id="NF004199">
    <property type="entry name" value="PRK05653.1-4"/>
    <property type="match status" value="1"/>
</dbReference>
<name>A0A1F7SK48_9BACT</name>
<evidence type="ECO:0000256" key="5">
    <source>
        <dbReference type="ARBA" id="ARBA00022832"/>
    </source>
</evidence>
<feature type="binding site" evidence="11">
    <location>
        <begin position="157"/>
        <end position="161"/>
    </location>
    <ligand>
        <name>NADP(+)</name>
        <dbReference type="ChEBI" id="CHEBI:58349"/>
    </ligand>
</feature>
<evidence type="ECO:0000256" key="1">
    <source>
        <dbReference type="ARBA" id="ARBA00005194"/>
    </source>
</evidence>
<organism evidence="13 14">
    <name type="scientific">Candidatus Schekmanbacteria bacterium RIFCSPLOWO2_12_FULL_38_15</name>
    <dbReference type="NCBI Taxonomy" id="1817883"/>
    <lineage>
        <taxon>Bacteria</taxon>
        <taxon>Candidatus Schekmaniibacteriota</taxon>
    </lineage>
</organism>
<dbReference type="InterPro" id="IPR020904">
    <property type="entry name" value="Sc_DH/Rdtase_CS"/>
</dbReference>
<evidence type="ECO:0000256" key="9">
    <source>
        <dbReference type="ARBA" id="ARBA00023160"/>
    </source>
</evidence>
<evidence type="ECO:0000313" key="14">
    <source>
        <dbReference type="Proteomes" id="UP000178082"/>
    </source>
</evidence>
<dbReference type="FunFam" id="3.40.50.720:FF:000037">
    <property type="entry name" value="3-oxoacyl-[acyl-carrier-protein] reductase FabG"/>
    <property type="match status" value="1"/>
</dbReference>
<comment type="caution">
    <text evidence="13">The sequence shown here is derived from an EMBL/GenBank/DDBJ whole genome shotgun (WGS) entry which is preliminary data.</text>
</comment>
<dbReference type="PANTHER" id="PTHR42879">
    <property type="entry name" value="3-OXOACYL-(ACYL-CARRIER-PROTEIN) REDUCTASE"/>
    <property type="match status" value="1"/>
</dbReference>
<dbReference type="NCBIfam" id="TIGR01830">
    <property type="entry name" value="3oxo_ACP_reduc"/>
    <property type="match status" value="1"/>
</dbReference>
<comment type="subunit">
    <text evidence="12">Homotetramer.</text>
</comment>
<evidence type="ECO:0000256" key="10">
    <source>
        <dbReference type="PIRSR" id="PIRSR611284-1"/>
    </source>
</evidence>
<keyword evidence="7 12" id="KW-0560">Oxidoreductase</keyword>
<evidence type="ECO:0000256" key="7">
    <source>
        <dbReference type="ARBA" id="ARBA00023002"/>
    </source>
</evidence>
<dbReference type="NCBIfam" id="NF004197">
    <property type="entry name" value="PRK05653.1-1"/>
    <property type="match status" value="1"/>
</dbReference>
<comment type="pathway">
    <text evidence="1 12">Lipid metabolism; fatty acid biosynthesis.</text>
</comment>
<accession>A0A1F7SK48</accession>
<feature type="binding site" evidence="11">
    <location>
        <begin position="14"/>
        <end position="17"/>
    </location>
    <ligand>
        <name>NADP(+)</name>
        <dbReference type="ChEBI" id="CHEBI:58349"/>
    </ligand>
</feature>
<feature type="binding site" evidence="11">
    <location>
        <position position="92"/>
    </location>
    <ligand>
        <name>NADP(+)</name>
        <dbReference type="ChEBI" id="CHEBI:58349"/>
    </ligand>
</feature>
<reference evidence="13 14" key="1">
    <citation type="journal article" date="2016" name="Nat. Commun.">
        <title>Thousands of microbial genomes shed light on interconnected biogeochemical processes in an aquifer system.</title>
        <authorList>
            <person name="Anantharaman K."/>
            <person name="Brown C.T."/>
            <person name="Hug L.A."/>
            <person name="Sharon I."/>
            <person name="Castelle C.J."/>
            <person name="Probst A.J."/>
            <person name="Thomas B.C."/>
            <person name="Singh A."/>
            <person name="Wilkins M.J."/>
            <person name="Karaoz U."/>
            <person name="Brodie E.L."/>
            <person name="Williams K.H."/>
            <person name="Hubbard S.S."/>
            <person name="Banfield J.F."/>
        </authorList>
    </citation>
    <scope>NUCLEOTIDE SEQUENCE [LARGE SCALE GENOMIC DNA]</scope>
</reference>
<dbReference type="NCBIfam" id="NF009466">
    <property type="entry name" value="PRK12826.1-2"/>
    <property type="match status" value="1"/>
</dbReference>
<keyword evidence="9 12" id="KW-0275">Fatty acid biosynthesis</keyword>
<comment type="function">
    <text evidence="12">Catalyzes the NADPH-dependent reduction of beta-ketoacyl-ACP substrates to beta-hydroxyacyl-ACP products, the first reductive step in the elongation cycle of fatty acid biosynthesis.</text>
</comment>
<comment type="catalytic activity">
    <reaction evidence="12">
        <text>a (3R)-hydroxyacyl-[ACP] + NADP(+) = a 3-oxoacyl-[ACP] + NADPH + H(+)</text>
        <dbReference type="Rhea" id="RHEA:17397"/>
        <dbReference type="Rhea" id="RHEA-COMP:9916"/>
        <dbReference type="Rhea" id="RHEA-COMP:9945"/>
        <dbReference type="ChEBI" id="CHEBI:15378"/>
        <dbReference type="ChEBI" id="CHEBI:57783"/>
        <dbReference type="ChEBI" id="CHEBI:58349"/>
        <dbReference type="ChEBI" id="CHEBI:78776"/>
        <dbReference type="ChEBI" id="CHEBI:78827"/>
        <dbReference type="EC" id="1.1.1.100"/>
    </reaction>
</comment>
<dbReference type="EC" id="1.1.1.100" evidence="3 12"/>
<feature type="binding site" evidence="11">
    <location>
        <position position="190"/>
    </location>
    <ligand>
        <name>NADP(+)</name>
        <dbReference type="ChEBI" id="CHEBI:58349"/>
    </ligand>
</feature>
<keyword evidence="5 12" id="KW-0276">Fatty acid metabolism</keyword>